<dbReference type="FunFam" id="2.10.25.10:FF:000038">
    <property type="entry name" value="Fibrillin 2"/>
    <property type="match status" value="5"/>
</dbReference>
<comment type="subcellular location">
    <subcellularLocation>
        <location evidence="1">Secreted</location>
    </subcellularLocation>
</comment>
<protein>
    <submittedName>
        <fullName evidence="11">Fibrillin-3-like isoform X1</fullName>
    </submittedName>
</protein>
<feature type="domain" description="EGF-like" evidence="10">
    <location>
        <begin position="369"/>
        <end position="409"/>
    </location>
</feature>
<keyword evidence="2" id="KW-0964">Secreted</keyword>
<feature type="disulfide bond" evidence="9">
    <location>
        <begin position="285"/>
        <end position="302"/>
    </location>
</feature>
<keyword evidence="7 9" id="KW-1015">Disulfide bond</keyword>
<keyword evidence="5" id="KW-0677">Repeat</keyword>
<keyword evidence="4" id="KW-0732">Signal</keyword>
<feature type="domain" description="EGF-like" evidence="10">
    <location>
        <begin position="186"/>
        <end position="227"/>
    </location>
</feature>
<evidence type="ECO:0000256" key="2">
    <source>
        <dbReference type="ARBA" id="ARBA00022525"/>
    </source>
</evidence>
<feature type="domain" description="EGF-like" evidence="10">
    <location>
        <begin position="451"/>
        <end position="487"/>
    </location>
</feature>
<evidence type="ECO:0000259" key="10">
    <source>
        <dbReference type="PROSITE" id="PS50026"/>
    </source>
</evidence>
<evidence type="ECO:0000256" key="7">
    <source>
        <dbReference type="ARBA" id="ARBA00023157"/>
    </source>
</evidence>
<dbReference type="PROSITE" id="PS01186">
    <property type="entry name" value="EGF_2"/>
    <property type="match status" value="6"/>
</dbReference>
<dbReference type="InterPro" id="IPR000742">
    <property type="entry name" value="EGF"/>
</dbReference>
<dbReference type="EMBL" id="BRZM01003569">
    <property type="protein sequence ID" value="GLD50269.1"/>
    <property type="molecule type" value="Genomic_DNA"/>
</dbReference>
<dbReference type="SMART" id="SM00181">
    <property type="entry name" value="EGF"/>
    <property type="match status" value="8"/>
</dbReference>
<dbReference type="InterPro" id="IPR000152">
    <property type="entry name" value="EGF-type_Asp/Asn_hydroxyl_site"/>
</dbReference>
<keyword evidence="12" id="KW-1185">Reference proteome</keyword>
<evidence type="ECO:0000256" key="9">
    <source>
        <dbReference type="PROSITE-ProRule" id="PRU00076"/>
    </source>
</evidence>
<dbReference type="Pfam" id="PF07645">
    <property type="entry name" value="EGF_CA"/>
    <property type="match status" value="3"/>
</dbReference>
<feature type="domain" description="EGF-like" evidence="10">
    <location>
        <begin position="410"/>
        <end position="450"/>
    </location>
</feature>
<name>A0AAD3MB18_LATJO</name>
<dbReference type="SMART" id="SM00179">
    <property type="entry name" value="EGF_CA"/>
    <property type="match status" value="7"/>
</dbReference>
<gene>
    <name evidence="11" type="ORF">AKAME5_002787500</name>
</gene>
<comment type="caution">
    <text evidence="11">The sequence shown here is derived from an EMBL/GenBank/DDBJ whole genome shotgun (WGS) entry which is preliminary data.</text>
</comment>
<dbReference type="InterPro" id="IPR049883">
    <property type="entry name" value="NOTCH1_EGF-like"/>
</dbReference>
<evidence type="ECO:0000256" key="5">
    <source>
        <dbReference type="ARBA" id="ARBA00022737"/>
    </source>
</evidence>
<dbReference type="InterPro" id="IPR009030">
    <property type="entry name" value="Growth_fac_rcpt_cys_sf"/>
</dbReference>
<dbReference type="Gene3D" id="2.10.25.10">
    <property type="entry name" value="Laminin"/>
    <property type="match status" value="7"/>
</dbReference>
<evidence type="ECO:0000256" key="3">
    <source>
        <dbReference type="ARBA" id="ARBA00022536"/>
    </source>
</evidence>
<dbReference type="GO" id="GO:0005509">
    <property type="term" value="F:calcium ion binding"/>
    <property type="evidence" value="ECO:0007669"/>
    <property type="project" value="InterPro"/>
</dbReference>
<dbReference type="GO" id="GO:0030855">
    <property type="term" value="P:epithelial cell differentiation"/>
    <property type="evidence" value="ECO:0007669"/>
    <property type="project" value="UniProtKB-ARBA"/>
</dbReference>
<dbReference type="GO" id="GO:0005576">
    <property type="term" value="C:extracellular region"/>
    <property type="evidence" value="ECO:0007669"/>
    <property type="project" value="UniProtKB-SubCell"/>
</dbReference>
<dbReference type="AlphaFoldDB" id="A0AAD3MB18"/>
<dbReference type="PANTHER" id="PTHR24039">
    <property type="entry name" value="FIBRILLIN-RELATED"/>
    <property type="match status" value="1"/>
</dbReference>
<dbReference type="InterPro" id="IPR018097">
    <property type="entry name" value="EGF_Ca-bd_CS"/>
</dbReference>
<proteinExistence type="predicted"/>
<dbReference type="InterPro" id="IPR024731">
    <property type="entry name" value="NELL2-like_EGF"/>
</dbReference>
<dbReference type="CDD" id="cd00054">
    <property type="entry name" value="EGF_CA"/>
    <property type="match status" value="4"/>
</dbReference>
<evidence type="ECO:0000256" key="4">
    <source>
        <dbReference type="ARBA" id="ARBA00022729"/>
    </source>
</evidence>
<dbReference type="InterPro" id="IPR001881">
    <property type="entry name" value="EGF-like_Ca-bd_dom"/>
</dbReference>
<accession>A0AAD3MB18</accession>
<dbReference type="InterPro" id="IPR026823">
    <property type="entry name" value="cEGF"/>
</dbReference>
<reference evidence="11" key="1">
    <citation type="submission" date="2022-08" db="EMBL/GenBank/DDBJ databases">
        <title>Genome sequencing of akame (Lates japonicus).</title>
        <authorList>
            <person name="Hashiguchi Y."/>
            <person name="Takahashi H."/>
        </authorList>
    </citation>
    <scope>NUCLEOTIDE SEQUENCE</scope>
    <source>
        <strain evidence="11">Kochi</strain>
    </source>
</reference>
<feature type="non-terminal residue" evidence="11">
    <location>
        <position position="491"/>
    </location>
</feature>
<dbReference type="Pfam" id="PF14670">
    <property type="entry name" value="FXa_inhibition"/>
    <property type="match status" value="1"/>
</dbReference>
<evidence type="ECO:0000256" key="8">
    <source>
        <dbReference type="ARBA" id="ARBA00023180"/>
    </source>
</evidence>
<feature type="domain" description="EGF-like" evidence="10">
    <location>
        <begin position="275"/>
        <end position="316"/>
    </location>
</feature>
<feature type="domain" description="EGF-like" evidence="10">
    <location>
        <begin position="228"/>
        <end position="274"/>
    </location>
</feature>
<sequence>MCSLELWVQSRGTIQQPAGLSAAAVVWDLWNGKFRDPEQDVESLLQRTAPPHTTELSRGCMNPHQEKVQVMTHLWILLSALLLASSVAELLSSPEENENEVLKHTEAEFTKSQVIENSIGNLSEPTPSHTPTTFSSSSSLVLPCPGNQVMLESSAGCGCPSGTVKFGDNCTCPVGFTLEGAAECKDVDECEGEGPGPCGLHASCTNTPGSYSCSCLRGYLMGAGGCHDIDECALAAVTGLQACQGEAECKNTPGSFTCSCPAGYVMALNGQTCVDVDECSFEEQCRRELGNVCVNTPGSFICQCQLGFRAEAPACVGPVCPDYTVCQDVDECTESPSVCDGQGVCENTLGSYKCVCRPGYRGNGTHCEDENECASGGHGCDTNARCGNIIGSYFCQCYQGFNGDGHSCFDVDECAVNNGHCEHNCINEPGGYSCQCASGYQLDQDGHNCTDVDECLALNGTCEHICDNTLGSFQCSCRPGYQLHIDDHTCV</sequence>
<evidence type="ECO:0000313" key="12">
    <source>
        <dbReference type="Proteomes" id="UP001279410"/>
    </source>
</evidence>
<evidence type="ECO:0000256" key="6">
    <source>
        <dbReference type="ARBA" id="ARBA00022837"/>
    </source>
</evidence>
<comment type="caution">
    <text evidence="9">Lacks conserved residue(s) required for the propagation of feature annotation.</text>
</comment>
<dbReference type="Pfam" id="PF12947">
    <property type="entry name" value="EGF_3"/>
    <property type="match status" value="1"/>
</dbReference>
<keyword evidence="3 9" id="KW-0245">EGF-like domain</keyword>
<dbReference type="FunFam" id="2.10.25.10:FF:000059">
    <property type="entry name" value="Mannan-binding lectin serine protease 1"/>
    <property type="match status" value="1"/>
</dbReference>
<evidence type="ECO:0000256" key="1">
    <source>
        <dbReference type="ARBA" id="ARBA00004613"/>
    </source>
</evidence>
<organism evidence="11 12">
    <name type="scientific">Lates japonicus</name>
    <name type="common">Japanese lates</name>
    <dbReference type="NCBI Taxonomy" id="270547"/>
    <lineage>
        <taxon>Eukaryota</taxon>
        <taxon>Metazoa</taxon>
        <taxon>Chordata</taxon>
        <taxon>Craniata</taxon>
        <taxon>Vertebrata</taxon>
        <taxon>Euteleostomi</taxon>
        <taxon>Actinopterygii</taxon>
        <taxon>Neopterygii</taxon>
        <taxon>Teleostei</taxon>
        <taxon>Neoteleostei</taxon>
        <taxon>Acanthomorphata</taxon>
        <taxon>Carangaria</taxon>
        <taxon>Carangaria incertae sedis</taxon>
        <taxon>Centropomidae</taxon>
        <taxon>Lates</taxon>
    </lineage>
</organism>
<dbReference type="GO" id="GO:0048731">
    <property type="term" value="P:system development"/>
    <property type="evidence" value="ECO:0007669"/>
    <property type="project" value="UniProtKB-ARBA"/>
</dbReference>
<dbReference type="PROSITE" id="PS01187">
    <property type="entry name" value="EGF_CA"/>
    <property type="match status" value="3"/>
</dbReference>
<feature type="domain" description="EGF-like" evidence="10">
    <location>
        <begin position="328"/>
        <end position="368"/>
    </location>
</feature>
<dbReference type="PROSITE" id="PS50026">
    <property type="entry name" value="EGF_3"/>
    <property type="match status" value="7"/>
</dbReference>
<dbReference type="InterPro" id="IPR013032">
    <property type="entry name" value="EGF-like_CS"/>
</dbReference>
<evidence type="ECO:0000313" key="11">
    <source>
        <dbReference type="EMBL" id="GLD50269.1"/>
    </source>
</evidence>
<dbReference type="FunFam" id="2.10.25.10:FF:000240">
    <property type="entry name" value="Vitamin K-dependent protein S"/>
    <property type="match status" value="1"/>
</dbReference>
<dbReference type="Pfam" id="PF12661">
    <property type="entry name" value="hEGF"/>
    <property type="match status" value="1"/>
</dbReference>
<dbReference type="SUPFAM" id="SSF57184">
    <property type="entry name" value="Growth factor receptor domain"/>
    <property type="match status" value="2"/>
</dbReference>
<keyword evidence="8" id="KW-0325">Glycoprotein</keyword>
<dbReference type="Pfam" id="PF12662">
    <property type="entry name" value="cEGF"/>
    <property type="match status" value="1"/>
</dbReference>
<dbReference type="PANTHER" id="PTHR24039:SF28">
    <property type="entry name" value="EGF-LIKE DOMAIN-CONTAINING PROTEIN"/>
    <property type="match status" value="1"/>
</dbReference>
<dbReference type="Proteomes" id="UP001279410">
    <property type="component" value="Unassembled WGS sequence"/>
</dbReference>
<dbReference type="PROSITE" id="PS00010">
    <property type="entry name" value="ASX_HYDROXYL"/>
    <property type="match status" value="7"/>
</dbReference>
<keyword evidence="6" id="KW-0106">Calcium</keyword>
<dbReference type="SUPFAM" id="SSF57196">
    <property type="entry name" value="EGF/Laminin"/>
    <property type="match status" value="1"/>
</dbReference>